<accession>A0ACB9SD30</accession>
<proteinExistence type="predicted"/>
<keyword evidence="2" id="KW-1185">Reference proteome</keyword>
<name>A0ACB9SD30_9MYRT</name>
<sequence>MIPIWEKDGVGKSTTCGGLVHLNFSLWLLLSYFVIRLSSHEIEIEPTGTAVRYPIVSCPSINPVVADTFFLVPSSPSSITRAWRREIRGPNGECGQISIIESDESGKHQLWQPYSSPTTVL</sequence>
<reference evidence="2" key="1">
    <citation type="journal article" date="2023" name="Front. Plant Sci.">
        <title>Chromosomal-level genome assembly of Melastoma candidum provides insights into trichome evolution.</title>
        <authorList>
            <person name="Zhong Y."/>
            <person name="Wu W."/>
            <person name="Sun C."/>
            <person name="Zou P."/>
            <person name="Liu Y."/>
            <person name="Dai S."/>
            <person name="Zhou R."/>
        </authorList>
    </citation>
    <scope>NUCLEOTIDE SEQUENCE [LARGE SCALE GENOMIC DNA]</scope>
</reference>
<evidence type="ECO:0000313" key="1">
    <source>
        <dbReference type="EMBL" id="KAI4387981.1"/>
    </source>
</evidence>
<protein>
    <submittedName>
        <fullName evidence="1">Uncharacterized protein</fullName>
    </submittedName>
</protein>
<organism evidence="1 2">
    <name type="scientific">Melastoma candidum</name>
    <dbReference type="NCBI Taxonomy" id="119954"/>
    <lineage>
        <taxon>Eukaryota</taxon>
        <taxon>Viridiplantae</taxon>
        <taxon>Streptophyta</taxon>
        <taxon>Embryophyta</taxon>
        <taxon>Tracheophyta</taxon>
        <taxon>Spermatophyta</taxon>
        <taxon>Magnoliopsida</taxon>
        <taxon>eudicotyledons</taxon>
        <taxon>Gunneridae</taxon>
        <taxon>Pentapetalae</taxon>
        <taxon>rosids</taxon>
        <taxon>malvids</taxon>
        <taxon>Myrtales</taxon>
        <taxon>Melastomataceae</taxon>
        <taxon>Melastomatoideae</taxon>
        <taxon>Melastomateae</taxon>
        <taxon>Melastoma</taxon>
    </lineage>
</organism>
<comment type="caution">
    <text evidence="1">The sequence shown here is derived from an EMBL/GenBank/DDBJ whole genome shotgun (WGS) entry which is preliminary data.</text>
</comment>
<dbReference type="EMBL" id="CM042880">
    <property type="protein sequence ID" value="KAI4387981.1"/>
    <property type="molecule type" value="Genomic_DNA"/>
</dbReference>
<dbReference type="Proteomes" id="UP001057402">
    <property type="component" value="Chromosome 1"/>
</dbReference>
<gene>
    <name evidence="1" type="ORF">MLD38_000361</name>
</gene>
<evidence type="ECO:0000313" key="2">
    <source>
        <dbReference type="Proteomes" id="UP001057402"/>
    </source>
</evidence>